<keyword evidence="8" id="KW-1185">Reference proteome</keyword>
<keyword evidence="3" id="KW-0804">Transcription</keyword>
<feature type="region of interest" description="Disordered" evidence="5">
    <location>
        <begin position="1"/>
        <end position="37"/>
    </location>
</feature>
<feature type="compositionally biased region" description="Low complexity" evidence="5">
    <location>
        <begin position="22"/>
        <end position="31"/>
    </location>
</feature>
<dbReference type="InterPro" id="IPR001647">
    <property type="entry name" value="HTH_TetR"/>
</dbReference>
<dbReference type="EMBL" id="RFFI01000123">
    <property type="protein sequence ID" value="RMI04909.1"/>
    <property type="molecule type" value="Genomic_DNA"/>
</dbReference>
<accession>A0A3M2IUW3</accession>
<keyword evidence="2 4" id="KW-0238">DNA-binding</keyword>
<evidence type="ECO:0000256" key="2">
    <source>
        <dbReference type="ARBA" id="ARBA00023125"/>
    </source>
</evidence>
<feature type="DNA-binding region" description="H-T-H motif" evidence="4">
    <location>
        <begin position="58"/>
        <end position="77"/>
    </location>
</feature>
<dbReference type="Gene3D" id="1.10.357.10">
    <property type="entry name" value="Tetracycline Repressor, domain 2"/>
    <property type="match status" value="1"/>
</dbReference>
<name>A0A3M2IUW3_9CELL</name>
<dbReference type="InterPro" id="IPR009057">
    <property type="entry name" value="Homeodomain-like_sf"/>
</dbReference>
<comment type="caution">
    <text evidence="7">The sequence shown here is derived from an EMBL/GenBank/DDBJ whole genome shotgun (WGS) entry which is preliminary data.</text>
</comment>
<evidence type="ECO:0000256" key="4">
    <source>
        <dbReference type="PROSITE-ProRule" id="PRU00335"/>
    </source>
</evidence>
<evidence type="ECO:0000259" key="6">
    <source>
        <dbReference type="PROSITE" id="PS50977"/>
    </source>
</evidence>
<dbReference type="PANTHER" id="PTHR30055:SF234">
    <property type="entry name" value="HTH-TYPE TRANSCRIPTIONAL REGULATOR BETI"/>
    <property type="match status" value="1"/>
</dbReference>
<dbReference type="SUPFAM" id="SSF46689">
    <property type="entry name" value="Homeodomain-like"/>
    <property type="match status" value="1"/>
</dbReference>
<keyword evidence="1" id="KW-0805">Transcription regulation</keyword>
<dbReference type="Pfam" id="PF00440">
    <property type="entry name" value="TetR_N"/>
    <property type="match status" value="1"/>
</dbReference>
<dbReference type="PANTHER" id="PTHR30055">
    <property type="entry name" value="HTH-TYPE TRANSCRIPTIONAL REGULATOR RUTR"/>
    <property type="match status" value="1"/>
</dbReference>
<dbReference type="InterPro" id="IPR036271">
    <property type="entry name" value="Tet_transcr_reg_TetR-rel_C_sf"/>
</dbReference>
<dbReference type="InterPro" id="IPR050109">
    <property type="entry name" value="HTH-type_TetR-like_transc_reg"/>
</dbReference>
<evidence type="ECO:0000313" key="7">
    <source>
        <dbReference type="EMBL" id="RMI04909.1"/>
    </source>
</evidence>
<protein>
    <submittedName>
        <fullName evidence="7">TetR/AcrR family transcriptional regulator</fullName>
    </submittedName>
</protein>
<organism evidence="7 8">
    <name type="scientific">Cellulomonas triticagri</name>
    <dbReference type="NCBI Taxonomy" id="2483352"/>
    <lineage>
        <taxon>Bacteria</taxon>
        <taxon>Bacillati</taxon>
        <taxon>Actinomycetota</taxon>
        <taxon>Actinomycetes</taxon>
        <taxon>Micrococcales</taxon>
        <taxon>Cellulomonadaceae</taxon>
        <taxon>Cellulomonas</taxon>
    </lineage>
</organism>
<gene>
    <name evidence="7" type="ORF">EBM89_17285</name>
</gene>
<evidence type="ECO:0000256" key="3">
    <source>
        <dbReference type="ARBA" id="ARBA00023163"/>
    </source>
</evidence>
<dbReference type="GO" id="GO:0003700">
    <property type="term" value="F:DNA-binding transcription factor activity"/>
    <property type="evidence" value="ECO:0007669"/>
    <property type="project" value="TreeGrafter"/>
</dbReference>
<proteinExistence type="predicted"/>
<dbReference type="SUPFAM" id="SSF48498">
    <property type="entry name" value="Tetracyclin repressor-like, C-terminal domain"/>
    <property type="match status" value="1"/>
</dbReference>
<dbReference type="PROSITE" id="PS50977">
    <property type="entry name" value="HTH_TETR_2"/>
    <property type="match status" value="1"/>
</dbReference>
<evidence type="ECO:0000256" key="1">
    <source>
        <dbReference type="ARBA" id="ARBA00023015"/>
    </source>
</evidence>
<dbReference type="GO" id="GO:0000976">
    <property type="term" value="F:transcription cis-regulatory region binding"/>
    <property type="evidence" value="ECO:0007669"/>
    <property type="project" value="TreeGrafter"/>
</dbReference>
<feature type="domain" description="HTH tetR-type" evidence="6">
    <location>
        <begin position="37"/>
        <end position="95"/>
    </location>
</feature>
<evidence type="ECO:0000313" key="8">
    <source>
        <dbReference type="Proteomes" id="UP000269289"/>
    </source>
</evidence>
<dbReference type="Proteomes" id="UP000269289">
    <property type="component" value="Unassembled WGS sequence"/>
</dbReference>
<evidence type="ECO:0000256" key="5">
    <source>
        <dbReference type="SAM" id="MobiDB-lite"/>
    </source>
</evidence>
<sequence length="217" mass="22118">MRVRDSMTPVSTGPDPASSISPADGRAGRPAPRADARRNREAVMDAALRLFRTDPTATVAQVAQAAGVGRVTLYGHYPTREALVGAALSTAVARAERAMAEAAVPDGATATEALRALLTAAWPALADGHGAVAAACRDLPADEVDARHAPVVRPLRDLLASGAAAGEVRSDQEVPWLVAAVSALVHAAAEQVASGAMTHDDATASLLTSVVSLVRPA</sequence>
<reference evidence="7 8" key="1">
    <citation type="submission" date="2018-10" db="EMBL/GenBank/DDBJ databases">
        <title>Isolation, diversity and antifungal activity of actinobacteria from wheat.</title>
        <authorList>
            <person name="Han C."/>
        </authorList>
    </citation>
    <scope>NUCLEOTIDE SEQUENCE [LARGE SCALE GENOMIC DNA]</scope>
    <source>
        <strain evidence="7 8">NEAU-YY56</strain>
    </source>
</reference>
<dbReference type="AlphaFoldDB" id="A0A3M2IUW3"/>